<evidence type="ECO:0000313" key="4">
    <source>
        <dbReference type="EMBL" id="OGK53383.1"/>
    </source>
</evidence>
<comment type="caution">
    <text evidence="4">The sequence shown here is derived from an EMBL/GenBank/DDBJ whole genome shotgun (WGS) entry which is preliminary data.</text>
</comment>
<dbReference type="PANTHER" id="PTHR30244">
    <property type="entry name" value="TRANSAMINASE"/>
    <property type="match status" value="1"/>
</dbReference>
<dbReference type="PANTHER" id="PTHR30244:SF34">
    <property type="entry name" value="DTDP-4-AMINO-4,6-DIDEOXYGALACTOSE TRANSAMINASE"/>
    <property type="match status" value="1"/>
</dbReference>
<organism evidence="4 5">
    <name type="scientific">Candidatus Roizmanbacteria bacterium RIFCSPLOWO2_01_FULL_45_11</name>
    <dbReference type="NCBI Taxonomy" id="1802070"/>
    <lineage>
        <taxon>Bacteria</taxon>
        <taxon>Candidatus Roizmaniibacteriota</taxon>
    </lineage>
</organism>
<dbReference type="InterPro" id="IPR000653">
    <property type="entry name" value="DegT/StrS_aminotransferase"/>
</dbReference>
<evidence type="ECO:0000256" key="2">
    <source>
        <dbReference type="PIRSR" id="PIRSR000390-2"/>
    </source>
</evidence>
<dbReference type="Gene3D" id="3.40.640.10">
    <property type="entry name" value="Type I PLP-dependent aspartate aminotransferase-like (Major domain)"/>
    <property type="match status" value="1"/>
</dbReference>
<dbReference type="Pfam" id="PF01041">
    <property type="entry name" value="DegT_DnrJ_EryC1"/>
    <property type="match status" value="1"/>
</dbReference>
<keyword evidence="2 3" id="KW-0663">Pyridoxal phosphate</keyword>
<evidence type="ECO:0008006" key="6">
    <source>
        <dbReference type="Google" id="ProtNLM"/>
    </source>
</evidence>
<name>A0A1F7JCP0_9BACT</name>
<dbReference type="EMBL" id="MGAU01000063">
    <property type="protein sequence ID" value="OGK53383.1"/>
    <property type="molecule type" value="Genomic_DNA"/>
</dbReference>
<evidence type="ECO:0000313" key="5">
    <source>
        <dbReference type="Proteomes" id="UP000178486"/>
    </source>
</evidence>
<evidence type="ECO:0000256" key="1">
    <source>
        <dbReference type="PIRSR" id="PIRSR000390-1"/>
    </source>
</evidence>
<proteinExistence type="inferred from homology"/>
<dbReference type="InterPro" id="IPR015421">
    <property type="entry name" value="PyrdxlP-dep_Trfase_major"/>
</dbReference>
<accession>A0A1F7JCP0</accession>
<sequence length="371" mass="42030">MTYKIAQVHPHFGPSELKEVASSLEAAWVTEGPKSSAFVGEMLRMTGAKYGVLAPNGTLSLYMALMVLGIHKGDEVIVPDFTMIASSNAVYLTGAKPVFVDVSKEDLTIIPELIEKRITPRTRAIMPVHIYGHAADMGAIMKIAKKHDLFIVEDACQGVGLRYKGKHGGTFGEFGCFSFFADKIITTGGEGGMVVTNNAKLYEELRYFRNQGRLTSGTFIHPRIGYNFRMTDLQCAVGLAQIRQYDKILAKRLRNCSLYEKQLEGITQIQIIKPKSYSNFVPFRFNMFAERAAELMKFLEQNGIQTRGMFYPLHQQPCYMMYSYDDRDFPNTIFAYEHGLSLPVYYDLKTSDISYICNTIQKFYESSTRRR</sequence>
<gene>
    <name evidence="4" type="ORF">A3B56_02700</name>
</gene>
<dbReference type="Gene3D" id="3.90.1150.10">
    <property type="entry name" value="Aspartate Aminotransferase, domain 1"/>
    <property type="match status" value="1"/>
</dbReference>
<protein>
    <recommendedName>
        <fullName evidence="6">Aminotransferase DegT</fullName>
    </recommendedName>
</protein>
<dbReference type="AlphaFoldDB" id="A0A1F7JCP0"/>
<dbReference type="CDD" id="cd00616">
    <property type="entry name" value="AHBA_syn"/>
    <property type="match status" value="1"/>
</dbReference>
<comment type="similarity">
    <text evidence="3">Belongs to the DegT/DnrJ/EryC1 family.</text>
</comment>
<feature type="modified residue" description="N6-(pyridoxal phosphate)lysine" evidence="2">
    <location>
        <position position="183"/>
    </location>
</feature>
<dbReference type="GO" id="GO:0000271">
    <property type="term" value="P:polysaccharide biosynthetic process"/>
    <property type="evidence" value="ECO:0007669"/>
    <property type="project" value="TreeGrafter"/>
</dbReference>
<reference evidence="4 5" key="1">
    <citation type="journal article" date="2016" name="Nat. Commun.">
        <title>Thousands of microbial genomes shed light on interconnected biogeochemical processes in an aquifer system.</title>
        <authorList>
            <person name="Anantharaman K."/>
            <person name="Brown C.T."/>
            <person name="Hug L.A."/>
            <person name="Sharon I."/>
            <person name="Castelle C.J."/>
            <person name="Probst A.J."/>
            <person name="Thomas B.C."/>
            <person name="Singh A."/>
            <person name="Wilkins M.J."/>
            <person name="Karaoz U."/>
            <person name="Brodie E.L."/>
            <person name="Williams K.H."/>
            <person name="Hubbard S.S."/>
            <person name="Banfield J.F."/>
        </authorList>
    </citation>
    <scope>NUCLEOTIDE SEQUENCE [LARGE SCALE GENOMIC DNA]</scope>
</reference>
<dbReference type="InterPro" id="IPR015424">
    <property type="entry name" value="PyrdxlP-dep_Trfase"/>
</dbReference>
<dbReference type="SUPFAM" id="SSF53383">
    <property type="entry name" value="PLP-dependent transferases"/>
    <property type="match status" value="1"/>
</dbReference>
<dbReference type="GO" id="GO:0008483">
    <property type="term" value="F:transaminase activity"/>
    <property type="evidence" value="ECO:0007669"/>
    <property type="project" value="TreeGrafter"/>
</dbReference>
<feature type="active site" description="Proton acceptor" evidence="1">
    <location>
        <position position="183"/>
    </location>
</feature>
<dbReference type="GO" id="GO:0030170">
    <property type="term" value="F:pyridoxal phosphate binding"/>
    <property type="evidence" value="ECO:0007669"/>
    <property type="project" value="TreeGrafter"/>
</dbReference>
<dbReference type="PIRSF" id="PIRSF000390">
    <property type="entry name" value="PLP_StrS"/>
    <property type="match status" value="1"/>
</dbReference>
<dbReference type="InterPro" id="IPR015422">
    <property type="entry name" value="PyrdxlP-dep_Trfase_small"/>
</dbReference>
<dbReference type="Proteomes" id="UP000178486">
    <property type="component" value="Unassembled WGS sequence"/>
</dbReference>
<evidence type="ECO:0000256" key="3">
    <source>
        <dbReference type="RuleBase" id="RU004508"/>
    </source>
</evidence>